<dbReference type="NCBIfam" id="TIGR01830">
    <property type="entry name" value="3oxo_ACP_reduc"/>
    <property type="match status" value="1"/>
</dbReference>
<keyword evidence="9 12" id="KW-0275">Fatty acid biosynthesis</keyword>
<evidence type="ECO:0000256" key="12">
    <source>
        <dbReference type="RuleBase" id="RU366074"/>
    </source>
</evidence>
<dbReference type="SUPFAM" id="SSF51735">
    <property type="entry name" value="NAD(P)-binding Rossmann-fold domains"/>
    <property type="match status" value="1"/>
</dbReference>
<comment type="catalytic activity">
    <reaction evidence="12">
        <text>a (3R)-hydroxyacyl-[ACP] + NADP(+) = a 3-oxoacyl-[ACP] + NADPH + H(+)</text>
        <dbReference type="Rhea" id="RHEA:17397"/>
        <dbReference type="Rhea" id="RHEA-COMP:9916"/>
        <dbReference type="Rhea" id="RHEA-COMP:9945"/>
        <dbReference type="ChEBI" id="CHEBI:15378"/>
        <dbReference type="ChEBI" id="CHEBI:57783"/>
        <dbReference type="ChEBI" id="CHEBI:58349"/>
        <dbReference type="ChEBI" id="CHEBI:78776"/>
        <dbReference type="ChEBI" id="CHEBI:78827"/>
        <dbReference type="EC" id="1.1.1.100"/>
    </reaction>
</comment>
<feature type="active site" description="Proton acceptor" evidence="10">
    <location>
        <position position="164"/>
    </location>
</feature>
<keyword evidence="8 12" id="KW-0443">Lipid metabolism</keyword>
<dbReference type="PANTHER" id="PTHR42879">
    <property type="entry name" value="3-OXOACYL-(ACYL-CARRIER-PROTEIN) REDUCTASE"/>
    <property type="match status" value="1"/>
</dbReference>
<keyword evidence="6 11" id="KW-0521">NADP</keyword>
<reference evidence="14 15" key="1">
    <citation type="submission" date="2018-02" db="EMBL/GenBank/DDBJ databases">
        <title>Comparative genomes isolates from brazilian mangrove.</title>
        <authorList>
            <person name="Araujo J.E."/>
            <person name="Taketani R.G."/>
            <person name="Silva M.C.P."/>
            <person name="Loureco M.V."/>
            <person name="Andreote F.D."/>
        </authorList>
    </citation>
    <scope>NUCLEOTIDE SEQUENCE [LARGE SCALE GENOMIC DNA]</scope>
    <source>
        <strain evidence="14 15">Hex-1 MGV</strain>
    </source>
</reference>
<evidence type="ECO:0000256" key="2">
    <source>
        <dbReference type="ARBA" id="ARBA00006484"/>
    </source>
</evidence>
<dbReference type="PROSITE" id="PS00061">
    <property type="entry name" value="ADH_SHORT"/>
    <property type="match status" value="1"/>
</dbReference>
<dbReference type="RefSeq" id="WP_105330494.1">
    <property type="nucleotide sequence ID" value="NZ_PUHY01000010.1"/>
</dbReference>
<organism evidence="14 15">
    <name type="scientific">Blastopirellula marina</name>
    <dbReference type="NCBI Taxonomy" id="124"/>
    <lineage>
        <taxon>Bacteria</taxon>
        <taxon>Pseudomonadati</taxon>
        <taxon>Planctomycetota</taxon>
        <taxon>Planctomycetia</taxon>
        <taxon>Pirellulales</taxon>
        <taxon>Pirellulaceae</taxon>
        <taxon>Blastopirellula</taxon>
    </lineage>
</organism>
<dbReference type="Proteomes" id="UP000238322">
    <property type="component" value="Unassembled WGS sequence"/>
</dbReference>
<dbReference type="GO" id="GO:0004316">
    <property type="term" value="F:3-oxoacyl-[acyl-carrier-protein] reductase (NADPH) activity"/>
    <property type="evidence" value="ECO:0007669"/>
    <property type="project" value="UniProtKB-UniRule"/>
</dbReference>
<evidence type="ECO:0000256" key="8">
    <source>
        <dbReference type="ARBA" id="ARBA00023098"/>
    </source>
</evidence>
<dbReference type="CDD" id="cd05333">
    <property type="entry name" value="BKR_SDR_c"/>
    <property type="match status" value="1"/>
</dbReference>
<dbReference type="NCBIfam" id="NF009466">
    <property type="entry name" value="PRK12826.1-2"/>
    <property type="match status" value="1"/>
</dbReference>
<dbReference type="EC" id="1.1.1.100" evidence="3 12"/>
<protein>
    <recommendedName>
        <fullName evidence="3 12">3-oxoacyl-[acyl-carrier-protein] reductase</fullName>
        <ecNumber evidence="3 12">1.1.1.100</ecNumber>
    </recommendedName>
</protein>
<dbReference type="UniPathway" id="UPA00094"/>
<dbReference type="EMBL" id="PUHY01000010">
    <property type="protein sequence ID" value="PQO34764.1"/>
    <property type="molecule type" value="Genomic_DNA"/>
</dbReference>
<comment type="similarity">
    <text evidence="2 12">Belongs to the short-chain dehydrogenases/reductases (SDR) family.</text>
</comment>
<sequence length="256" mass="27056">MSDAVWNALPVDLSGKVAVVTGASQGIGQQIAIGLGMRGAKVACVARSADKLAETVAAIKEAGGDAEALPCDVTSRESVEQLIDKIADEWGKVDILVNNAGVTRDNLLPRMTDEEWDTVINTNLRGMFLFARAASKYMMRARYGRIINISSVSGIMGNPGQTNYSASKAGMIGFTRSLSRELAGRKVTINAICPGFIESDMTKALGPAVEDEVKKRIPAKRMGKPQEIADAVLFLASDSAAYVTGQVLTVDGGMTG</sequence>
<evidence type="ECO:0000256" key="11">
    <source>
        <dbReference type="PIRSR" id="PIRSR611284-2"/>
    </source>
</evidence>
<evidence type="ECO:0000256" key="6">
    <source>
        <dbReference type="ARBA" id="ARBA00022857"/>
    </source>
</evidence>
<keyword evidence="4 12" id="KW-0444">Lipid biosynthesis</keyword>
<feature type="binding site" evidence="11">
    <location>
        <begin position="164"/>
        <end position="168"/>
    </location>
    <ligand>
        <name>NADP(+)</name>
        <dbReference type="ChEBI" id="CHEBI:58349"/>
    </ligand>
</feature>
<evidence type="ECO:0000256" key="9">
    <source>
        <dbReference type="ARBA" id="ARBA00023160"/>
    </source>
</evidence>
<dbReference type="AlphaFoldDB" id="A0A2S8FSE4"/>
<dbReference type="OrthoDB" id="9803333at2"/>
<accession>A0A2S8FSE4</accession>
<dbReference type="Pfam" id="PF13561">
    <property type="entry name" value="adh_short_C2"/>
    <property type="match status" value="1"/>
</dbReference>
<comment type="pathway">
    <text evidence="1 12">Lipid metabolism; fatty acid biosynthesis.</text>
</comment>
<dbReference type="PANTHER" id="PTHR42879:SF2">
    <property type="entry name" value="3-OXOACYL-[ACYL-CARRIER-PROTEIN] REDUCTASE FABG"/>
    <property type="match status" value="1"/>
</dbReference>
<keyword evidence="5 12" id="KW-0276">Fatty acid metabolism</keyword>
<evidence type="ECO:0000256" key="7">
    <source>
        <dbReference type="ARBA" id="ARBA00023002"/>
    </source>
</evidence>
<dbReference type="PRINTS" id="PR00081">
    <property type="entry name" value="GDHRDH"/>
</dbReference>
<dbReference type="InterPro" id="IPR011284">
    <property type="entry name" value="3oxo_ACP_reduc"/>
</dbReference>
<evidence type="ECO:0000256" key="10">
    <source>
        <dbReference type="PIRSR" id="PIRSR611284-1"/>
    </source>
</evidence>
<dbReference type="InterPro" id="IPR057326">
    <property type="entry name" value="KR_dom"/>
</dbReference>
<evidence type="ECO:0000313" key="15">
    <source>
        <dbReference type="Proteomes" id="UP000238322"/>
    </source>
</evidence>
<dbReference type="GO" id="GO:0030497">
    <property type="term" value="P:fatty acid elongation"/>
    <property type="evidence" value="ECO:0007669"/>
    <property type="project" value="UniProtKB-ARBA"/>
</dbReference>
<dbReference type="Gene3D" id="3.40.50.720">
    <property type="entry name" value="NAD(P)-binding Rossmann-like Domain"/>
    <property type="match status" value="1"/>
</dbReference>
<name>A0A2S8FSE4_9BACT</name>
<comment type="subunit">
    <text evidence="12">Homotetramer.</text>
</comment>
<keyword evidence="7 12" id="KW-0560">Oxidoreductase</keyword>
<dbReference type="GO" id="GO:0051287">
    <property type="term" value="F:NAD binding"/>
    <property type="evidence" value="ECO:0007669"/>
    <property type="project" value="UniProtKB-UniRule"/>
</dbReference>
<evidence type="ECO:0000313" key="14">
    <source>
        <dbReference type="EMBL" id="PQO34764.1"/>
    </source>
</evidence>
<feature type="binding site" evidence="11">
    <location>
        <position position="99"/>
    </location>
    <ligand>
        <name>NADP(+)</name>
        <dbReference type="ChEBI" id="CHEBI:58349"/>
    </ligand>
</feature>
<dbReference type="SMART" id="SM00822">
    <property type="entry name" value="PKS_KR"/>
    <property type="match status" value="1"/>
</dbReference>
<evidence type="ECO:0000259" key="13">
    <source>
        <dbReference type="SMART" id="SM00822"/>
    </source>
</evidence>
<feature type="binding site" evidence="11">
    <location>
        <position position="197"/>
    </location>
    <ligand>
        <name>NADP(+)</name>
        <dbReference type="ChEBI" id="CHEBI:58349"/>
    </ligand>
</feature>
<evidence type="ECO:0000256" key="5">
    <source>
        <dbReference type="ARBA" id="ARBA00022832"/>
    </source>
</evidence>
<dbReference type="InterPro" id="IPR020904">
    <property type="entry name" value="Sc_DH/Rdtase_CS"/>
</dbReference>
<dbReference type="InterPro" id="IPR036291">
    <property type="entry name" value="NAD(P)-bd_dom_sf"/>
</dbReference>
<dbReference type="InterPro" id="IPR050259">
    <property type="entry name" value="SDR"/>
</dbReference>
<feature type="domain" description="Ketoreductase" evidence="13">
    <location>
        <begin position="16"/>
        <end position="200"/>
    </location>
</feature>
<dbReference type="FunFam" id="3.40.50.720:FF:000037">
    <property type="entry name" value="3-oxoacyl-[acyl-carrier-protein] reductase FabG"/>
    <property type="match status" value="1"/>
</dbReference>
<comment type="caution">
    <text evidence="14">The sequence shown here is derived from an EMBL/GenBank/DDBJ whole genome shotgun (WGS) entry which is preliminary data.</text>
</comment>
<comment type="function">
    <text evidence="12">Catalyzes the NADPH-dependent reduction of beta-ketoacyl-ACP substrates to beta-hydroxyacyl-ACP products, the first reductive step in the elongation cycle of fatty acid biosynthesis.</text>
</comment>
<gene>
    <name evidence="14" type="ORF">C5Y83_14785</name>
</gene>
<evidence type="ECO:0000256" key="4">
    <source>
        <dbReference type="ARBA" id="ARBA00022516"/>
    </source>
</evidence>
<dbReference type="PRINTS" id="PR00080">
    <property type="entry name" value="SDRFAMILY"/>
</dbReference>
<evidence type="ECO:0000256" key="3">
    <source>
        <dbReference type="ARBA" id="ARBA00012948"/>
    </source>
</evidence>
<dbReference type="InterPro" id="IPR002347">
    <property type="entry name" value="SDR_fam"/>
</dbReference>
<proteinExistence type="inferred from homology"/>
<dbReference type="NCBIfam" id="NF005559">
    <property type="entry name" value="PRK07231.1"/>
    <property type="match status" value="1"/>
</dbReference>
<evidence type="ECO:0000256" key="1">
    <source>
        <dbReference type="ARBA" id="ARBA00005194"/>
    </source>
</evidence>
<dbReference type="NCBIfam" id="NF004198">
    <property type="entry name" value="PRK05653.1-3"/>
    <property type="match status" value="1"/>
</dbReference>